<evidence type="ECO:0000259" key="3">
    <source>
        <dbReference type="PROSITE" id="PS50125"/>
    </source>
</evidence>
<keyword evidence="2" id="KW-0067">ATP-binding</keyword>
<keyword evidence="1" id="KW-0547">Nucleotide-binding</keyword>
<evidence type="ECO:0000313" key="5">
    <source>
        <dbReference type="Proteomes" id="UP000704176"/>
    </source>
</evidence>
<reference evidence="4 5" key="1">
    <citation type="submission" date="2021-09" db="EMBL/GenBank/DDBJ databases">
        <title>The complete genome sequence of a new microorganism.</title>
        <authorList>
            <person name="Zi Z."/>
        </authorList>
    </citation>
    <scope>NUCLEOTIDE SEQUENCE [LARGE SCALE GENOMIC DNA]</scope>
    <source>
        <strain evidence="4 5">WGZ8</strain>
    </source>
</reference>
<keyword evidence="5" id="KW-1185">Reference proteome</keyword>
<organism evidence="4 5">
    <name type="scientific">Microvirga puerhi</name>
    <dbReference type="NCBI Taxonomy" id="2876078"/>
    <lineage>
        <taxon>Bacteria</taxon>
        <taxon>Pseudomonadati</taxon>
        <taxon>Pseudomonadota</taxon>
        <taxon>Alphaproteobacteria</taxon>
        <taxon>Hyphomicrobiales</taxon>
        <taxon>Methylobacteriaceae</taxon>
        <taxon>Microvirga</taxon>
    </lineage>
</organism>
<dbReference type="Proteomes" id="UP000704176">
    <property type="component" value="Unassembled WGS sequence"/>
</dbReference>
<dbReference type="InterPro" id="IPR029787">
    <property type="entry name" value="Nucleotide_cyclase"/>
</dbReference>
<sequence>MISNPAKFGSADPKLTSSVGERRQITALFYDIVDSTLLLNTLDPEDFGEAQRAIHTAVASVVRRYDGTLDQIVGDGGCAFFGYPVASEDAAESAVSAALEIVKRCKALQAQGEGPSLGSVRVGVATGTVVVNDLVRNDLPGGHEVIGLSVNLAARLQSYAAPDTVLVSETTYRLTQSAFEYRFGDTIEVKGFSAPQPVWQPVEKRLADSRFETKRRSDTPLVGRAQESDICLRCWTDAKEGRGRILFLTGEAGIGKSRLVSEISQNIDGARFNRRLFQCEPRGNRRPFHPVVDRFLRSVRQFSGSEDLTQGAARAYLRRLAPDVGEEGLDVLSLLAEGDPGDTGLLEVHGQDFGRAAVGAMIDVLTAWTKHKPQFIVLEDFHWADALTQSLVRELADRIGNIPALLIVTSRDPVDPALADHSAVSWQDLSRLSPNSVVQILKDIWKPLPVPRGLPHFIEQRSEGVPLFVEEVSHLLKDRLGQAPSTRKDWSAVLQEGGVSTLKDLLLARVARLGDARRVAQIASVIGREFSRQHIRAIAGGISTDTIDRHLAALNAGNIIHSIDGGGGPSFRFRHVLLQEAAYDSLLKSEQRELHRRVVAATNKAAFPRPPDDVMAWHCERAGQFIEAAQYALGAAEGCAVRSAVQEAHNLLASADTCLSRLPASTRKGDVALRLLAIRGPIEMALYGSGSREARQTYEDAVAICRGKGLTDREQWFPLYWGWWVTSPNAEAVDRSRVIVSDLENTADSEIKLQALHCSWATHFHAGNHQECLHCIELGLLLYDPERAVVSRTKYGGHDAKVCALAERGQSLWFRGDREAAVESVEAALRWAEEIEHLGSICHALDVALLFHHFEQNLPGVLRHAKRMRELADRHNLPNCEAKSDIFSGWARALQGEVKEGRDIFERGLTHQLAIGTEEDLPLYLDMRAATLEREGDDQRALQAVEEALNHARRTSNVFWLPELYRRRAILGQRCSWAAERVRDDLLHALQLAQEQGAELIAQRVRGELLRIDPGAQL</sequence>
<dbReference type="InterPro" id="IPR027417">
    <property type="entry name" value="P-loop_NTPase"/>
</dbReference>
<dbReference type="InterPro" id="IPR011990">
    <property type="entry name" value="TPR-like_helical_dom_sf"/>
</dbReference>
<dbReference type="RefSeq" id="WP_224313115.1">
    <property type="nucleotide sequence ID" value="NZ_JAIRBM010000007.1"/>
</dbReference>
<dbReference type="Gene3D" id="1.25.40.10">
    <property type="entry name" value="Tetratricopeptide repeat domain"/>
    <property type="match status" value="1"/>
</dbReference>
<protein>
    <submittedName>
        <fullName evidence="4">AAA family ATPase</fullName>
    </submittedName>
</protein>
<evidence type="ECO:0000256" key="1">
    <source>
        <dbReference type="ARBA" id="ARBA00022741"/>
    </source>
</evidence>
<dbReference type="CDD" id="cd07302">
    <property type="entry name" value="CHD"/>
    <property type="match status" value="1"/>
</dbReference>
<dbReference type="Gene3D" id="3.40.50.300">
    <property type="entry name" value="P-loop containing nucleotide triphosphate hydrolases"/>
    <property type="match status" value="1"/>
</dbReference>
<evidence type="ECO:0000313" key="4">
    <source>
        <dbReference type="EMBL" id="MBZ6076789.1"/>
    </source>
</evidence>
<dbReference type="Gene3D" id="3.30.70.1230">
    <property type="entry name" value="Nucleotide cyclase"/>
    <property type="match status" value="1"/>
</dbReference>
<dbReference type="EMBL" id="JAIRBM010000007">
    <property type="protein sequence ID" value="MBZ6076789.1"/>
    <property type="molecule type" value="Genomic_DNA"/>
</dbReference>
<accession>A0ABS7VMM0</accession>
<dbReference type="SUPFAM" id="SSF48452">
    <property type="entry name" value="TPR-like"/>
    <property type="match status" value="1"/>
</dbReference>
<dbReference type="SMART" id="SM00044">
    <property type="entry name" value="CYCc"/>
    <property type="match status" value="1"/>
</dbReference>
<evidence type="ECO:0000256" key="2">
    <source>
        <dbReference type="ARBA" id="ARBA00022840"/>
    </source>
</evidence>
<dbReference type="PROSITE" id="PS50125">
    <property type="entry name" value="GUANYLATE_CYCLASE_2"/>
    <property type="match status" value="1"/>
</dbReference>
<dbReference type="SUPFAM" id="SSF52540">
    <property type="entry name" value="P-loop containing nucleoside triphosphate hydrolases"/>
    <property type="match status" value="1"/>
</dbReference>
<dbReference type="PANTHER" id="PTHR16305:SF28">
    <property type="entry name" value="GUANYLATE CYCLASE DOMAIN-CONTAINING PROTEIN"/>
    <property type="match status" value="1"/>
</dbReference>
<dbReference type="InterPro" id="IPR001054">
    <property type="entry name" value="A/G_cyclase"/>
</dbReference>
<dbReference type="Pfam" id="PF13191">
    <property type="entry name" value="AAA_16"/>
    <property type="match status" value="1"/>
</dbReference>
<proteinExistence type="predicted"/>
<dbReference type="PANTHER" id="PTHR16305">
    <property type="entry name" value="TESTICULAR SOLUBLE ADENYLYL CYCLASE"/>
    <property type="match status" value="1"/>
</dbReference>
<feature type="domain" description="Guanylate cyclase" evidence="3">
    <location>
        <begin position="26"/>
        <end position="157"/>
    </location>
</feature>
<comment type="caution">
    <text evidence="4">The sequence shown here is derived from an EMBL/GenBank/DDBJ whole genome shotgun (WGS) entry which is preliminary data.</text>
</comment>
<dbReference type="InterPro" id="IPR041664">
    <property type="entry name" value="AAA_16"/>
</dbReference>
<dbReference type="Pfam" id="PF00211">
    <property type="entry name" value="Guanylate_cyc"/>
    <property type="match status" value="1"/>
</dbReference>
<dbReference type="SUPFAM" id="SSF55073">
    <property type="entry name" value="Nucleotide cyclase"/>
    <property type="match status" value="1"/>
</dbReference>
<name>A0ABS7VMM0_9HYPH</name>
<gene>
    <name evidence="4" type="ORF">K9B37_10930</name>
</gene>